<evidence type="ECO:0000256" key="2">
    <source>
        <dbReference type="HAMAP-Rule" id="MF_00460"/>
    </source>
</evidence>
<dbReference type="NCBIfam" id="NF002490">
    <property type="entry name" value="PRK01777.1"/>
    <property type="match status" value="1"/>
</dbReference>
<dbReference type="Pfam" id="PF03658">
    <property type="entry name" value="Ub-RnfH"/>
    <property type="match status" value="1"/>
</dbReference>
<dbReference type="PANTHER" id="PTHR37483:SF1">
    <property type="entry name" value="UPF0125 PROTEIN RATB"/>
    <property type="match status" value="1"/>
</dbReference>
<proteinExistence type="inferred from homology"/>
<dbReference type="InterPro" id="IPR005346">
    <property type="entry name" value="RnfH"/>
</dbReference>
<dbReference type="HAMAP" id="MF_00460">
    <property type="entry name" value="UPF0125_RnfH"/>
    <property type="match status" value="1"/>
</dbReference>
<dbReference type="EMBL" id="QAOI01000019">
    <property type="protein sequence ID" value="PTQ76289.1"/>
    <property type="molecule type" value="Genomic_DNA"/>
</dbReference>
<evidence type="ECO:0000256" key="1">
    <source>
        <dbReference type="ARBA" id="ARBA00010645"/>
    </source>
</evidence>
<reference evidence="3 4" key="1">
    <citation type="submission" date="2018-04" db="EMBL/GenBank/DDBJ databases">
        <title>Active sludge and wastewater microbial communities from Klosterneuburg, Austria.</title>
        <authorList>
            <person name="Wagner M."/>
        </authorList>
    </citation>
    <scope>NUCLEOTIDE SEQUENCE [LARGE SCALE GENOMIC DNA]</scope>
    <source>
        <strain evidence="3 4">Nm49</strain>
    </source>
</reference>
<dbReference type="InterPro" id="IPR016155">
    <property type="entry name" value="Mopterin_synth/thiamin_S_b"/>
</dbReference>
<dbReference type="Proteomes" id="UP000244128">
    <property type="component" value="Unassembled WGS sequence"/>
</dbReference>
<dbReference type="AlphaFoldDB" id="A0A2T5HXI9"/>
<comment type="caution">
    <text evidence="3">The sequence shown here is derived from an EMBL/GenBank/DDBJ whole genome shotgun (WGS) entry which is preliminary data.</text>
</comment>
<protein>
    <recommendedName>
        <fullName evidence="2">UPF0125 protein C8R26_1193</fullName>
    </recommendedName>
</protein>
<name>A0A2T5HXI9_9PROT</name>
<comment type="similarity">
    <text evidence="1 2">Belongs to the UPF0125 (RnfH) family.</text>
</comment>
<evidence type="ECO:0000313" key="3">
    <source>
        <dbReference type="EMBL" id="PTQ76289.1"/>
    </source>
</evidence>
<dbReference type="RefSeq" id="WP_107803798.1">
    <property type="nucleotide sequence ID" value="NZ_QAOI01000019.1"/>
</dbReference>
<organism evidence="3 4">
    <name type="scientific">Nitrosomonas oligotropha</name>
    <dbReference type="NCBI Taxonomy" id="42354"/>
    <lineage>
        <taxon>Bacteria</taxon>
        <taxon>Pseudomonadati</taxon>
        <taxon>Pseudomonadota</taxon>
        <taxon>Betaproteobacteria</taxon>
        <taxon>Nitrosomonadales</taxon>
        <taxon>Nitrosomonadaceae</taxon>
        <taxon>Nitrosomonas</taxon>
    </lineage>
</organism>
<dbReference type="SUPFAM" id="SSF54285">
    <property type="entry name" value="MoaD/ThiS"/>
    <property type="match status" value="1"/>
</dbReference>
<sequence>MQVEVAYALPQVQFLKKLDVSPGCTVEHAIWCSGVLDEFPEIDLTKNKLGIFGKLTQLQAVLEPHDRIEIYRPLIIDPKEARRLRAKKNNR</sequence>
<dbReference type="Gene3D" id="3.10.20.280">
    <property type="entry name" value="RnfH-like"/>
    <property type="match status" value="1"/>
</dbReference>
<gene>
    <name evidence="3" type="ORF">C8R26_1193</name>
</gene>
<evidence type="ECO:0000313" key="4">
    <source>
        <dbReference type="Proteomes" id="UP000244128"/>
    </source>
</evidence>
<accession>A0A2T5HXI9</accession>
<dbReference type="PANTHER" id="PTHR37483">
    <property type="entry name" value="UPF0125 PROTEIN RATB"/>
    <property type="match status" value="1"/>
</dbReference>
<dbReference type="InterPro" id="IPR037021">
    <property type="entry name" value="RnfH_sf"/>
</dbReference>